<accession>A0ABM3L553</accession>
<dbReference type="GeneID" id="127150698"/>
<proteinExistence type="predicted"/>
<evidence type="ECO:0000259" key="1">
    <source>
        <dbReference type="Pfam" id="PF05699"/>
    </source>
</evidence>
<keyword evidence="2" id="KW-1185">Reference proteome</keyword>
<evidence type="ECO:0000313" key="3">
    <source>
        <dbReference type="RefSeq" id="XP_050945158.1"/>
    </source>
</evidence>
<organism evidence="2 3">
    <name type="scientific">Cucumis melo</name>
    <name type="common">Muskmelon</name>
    <dbReference type="NCBI Taxonomy" id="3656"/>
    <lineage>
        <taxon>Eukaryota</taxon>
        <taxon>Viridiplantae</taxon>
        <taxon>Streptophyta</taxon>
        <taxon>Embryophyta</taxon>
        <taxon>Tracheophyta</taxon>
        <taxon>Spermatophyta</taxon>
        <taxon>Magnoliopsida</taxon>
        <taxon>eudicotyledons</taxon>
        <taxon>Gunneridae</taxon>
        <taxon>Pentapetalae</taxon>
        <taxon>rosids</taxon>
        <taxon>fabids</taxon>
        <taxon>Cucurbitales</taxon>
        <taxon>Cucurbitaceae</taxon>
        <taxon>Benincaseae</taxon>
        <taxon>Cucumis</taxon>
    </lineage>
</organism>
<dbReference type="SUPFAM" id="SSF53098">
    <property type="entry name" value="Ribonuclease H-like"/>
    <property type="match status" value="1"/>
</dbReference>
<dbReference type="RefSeq" id="XP_050945158.1">
    <property type="nucleotide sequence ID" value="XM_051089201.1"/>
</dbReference>
<sequence length="353" mass="41118">MKIFEALSNGEISSGRGLNQEIMIKRPEDTRWGSHYNTLTSLVTMFFSVVDVLETIVDSRSNSEQKYEAQILMTSIFSFDFVFNMHLMKNILGIPNDLSQVLQRKDRDIVNAINSVNICKGRLQAMRESVWASLLERVSYFCNSHDIEVLKMDAMFLVRGRKSQKSQPITNLLHYHVEVFYTVIDMQFQVLNNRFSELFLCMACLNSSNSFAAFDRQKLSRLAQFYPKDFSAIELYIFMDQLQNYIIDIRSKFVELKSIGDLAVKVVVTKRDKIYPLIYRLLTLALILPIATATVERTFSAMNIMKTRLHNRMGDQWINDCLIAYIEKDLLDKLDNKLIMNRFQNMKTRRGQL</sequence>
<dbReference type="InterPro" id="IPR008906">
    <property type="entry name" value="HATC_C_dom"/>
</dbReference>
<dbReference type="PANTHER" id="PTHR11697">
    <property type="entry name" value="GENERAL TRANSCRIPTION FACTOR 2-RELATED ZINC FINGER PROTEIN"/>
    <property type="match status" value="1"/>
</dbReference>
<dbReference type="InterPro" id="IPR055298">
    <property type="entry name" value="AtLOH3-like"/>
</dbReference>
<dbReference type="Proteomes" id="UP001652600">
    <property type="component" value="Chromosome 8"/>
</dbReference>
<feature type="domain" description="HAT C-terminal dimerisation" evidence="1">
    <location>
        <begin position="270"/>
        <end position="330"/>
    </location>
</feature>
<gene>
    <name evidence="3" type="primary">LOC127150698</name>
</gene>
<protein>
    <submittedName>
        <fullName evidence="3">Uncharacterized protein LOC127150698</fullName>
    </submittedName>
</protein>
<dbReference type="InterPro" id="IPR012337">
    <property type="entry name" value="RNaseH-like_sf"/>
</dbReference>
<evidence type="ECO:0000313" key="2">
    <source>
        <dbReference type="Proteomes" id="UP001652600"/>
    </source>
</evidence>
<dbReference type="Pfam" id="PF05699">
    <property type="entry name" value="Dimer_Tnp_hAT"/>
    <property type="match status" value="1"/>
</dbReference>
<name>A0ABM3L553_CUCME</name>
<reference evidence="3" key="1">
    <citation type="submission" date="2025-08" db="UniProtKB">
        <authorList>
            <consortium name="RefSeq"/>
        </authorList>
    </citation>
    <scope>IDENTIFICATION</scope>
    <source>
        <tissue evidence="3">Stem</tissue>
    </source>
</reference>
<dbReference type="PANTHER" id="PTHR11697:SF230">
    <property type="entry name" value="ZINC FINGER, MYM DOMAIN CONTAINING 1"/>
    <property type="match status" value="1"/>
</dbReference>